<protein>
    <submittedName>
        <fullName evidence="6">Putative S-adenosyl-L-methionine-dependent methyltransferase</fullName>
    </submittedName>
</protein>
<accession>A0A0W0FQD8</accession>
<dbReference type="PANTHER" id="PTHR43712:SF2">
    <property type="entry name" value="O-METHYLTRANSFERASE CICE"/>
    <property type="match status" value="1"/>
</dbReference>
<dbReference type="GO" id="GO:0032259">
    <property type="term" value="P:methylation"/>
    <property type="evidence" value="ECO:0007669"/>
    <property type="project" value="UniProtKB-KW"/>
</dbReference>
<dbReference type="Gene3D" id="1.10.10.10">
    <property type="entry name" value="Winged helix-like DNA-binding domain superfamily/Winged helix DNA-binding domain"/>
    <property type="match status" value="1"/>
</dbReference>
<proteinExistence type="predicted"/>
<evidence type="ECO:0000259" key="4">
    <source>
        <dbReference type="Pfam" id="PF00891"/>
    </source>
</evidence>
<dbReference type="InterPro" id="IPR001077">
    <property type="entry name" value="COMT_C"/>
</dbReference>
<dbReference type="GO" id="GO:0046983">
    <property type="term" value="F:protein dimerization activity"/>
    <property type="evidence" value="ECO:0007669"/>
    <property type="project" value="InterPro"/>
</dbReference>
<evidence type="ECO:0000313" key="7">
    <source>
        <dbReference type="Proteomes" id="UP000054988"/>
    </source>
</evidence>
<feature type="domain" description="O-methyltransferase dimerisation" evidence="5">
    <location>
        <begin position="81"/>
        <end position="153"/>
    </location>
</feature>
<dbReference type="InterPro" id="IPR036388">
    <property type="entry name" value="WH-like_DNA-bd_sf"/>
</dbReference>
<keyword evidence="2 6" id="KW-0808">Transferase</keyword>
<name>A0A0W0FQD8_MONRR</name>
<keyword evidence="3" id="KW-0949">S-adenosyl-L-methionine</keyword>
<dbReference type="EMBL" id="LATX01001749">
    <property type="protein sequence ID" value="KTB38588.1"/>
    <property type="molecule type" value="Genomic_DNA"/>
</dbReference>
<dbReference type="Gene3D" id="3.40.50.150">
    <property type="entry name" value="Vaccinia Virus protein VP39"/>
    <property type="match status" value="1"/>
</dbReference>
<dbReference type="InterPro" id="IPR029063">
    <property type="entry name" value="SAM-dependent_MTases_sf"/>
</dbReference>
<evidence type="ECO:0000256" key="3">
    <source>
        <dbReference type="ARBA" id="ARBA00022691"/>
    </source>
</evidence>
<evidence type="ECO:0000256" key="1">
    <source>
        <dbReference type="ARBA" id="ARBA00022603"/>
    </source>
</evidence>
<dbReference type="Pfam" id="PF00891">
    <property type="entry name" value="Methyltransf_2"/>
    <property type="match status" value="1"/>
</dbReference>
<dbReference type="AlphaFoldDB" id="A0A0W0FQD8"/>
<dbReference type="SUPFAM" id="SSF46785">
    <property type="entry name" value="Winged helix' DNA-binding domain"/>
    <property type="match status" value="1"/>
</dbReference>
<dbReference type="PROSITE" id="PS51683">
    <property type="entry name" value="SAM_OMT_II"/>
    <property type="match status" value="1"/>
</dbReference>
<dbReference type="PANTHER" id="PTHR43712">
    <property type="entry name" value="PUTATIVE (AFU_ORTHOLOGUE AFUA_4G14580)-RELATED"/>
    <property type="match status" value="1"/>
</dbReference>
<feature type="domain" description="O-methyltransferase C-terminal" evidence="4">
    <location>
        <begin position="251"/>
        <end position="446"/>
    </location>
</feature>
<evidence type="ECO:0000259" key="5">
    <source>
        <dbReference type="Pfam" id="PF08100"/>
    </source>
</evidence>
<dbReference type="InterPro" id="IPR016461">
    <property type="entry name" value="COMT-like"/>
</dbReference>
<gene>
    <name evidence="6" type="ORF">WG66_8846</name>
</gene>
<evidence type="ECO:0000313" key="6">
    <source>
        <dbReference type="EMBL" id="KTB38588.1"/>
    </source>
</evidence>
<dbReference type="GO" id="GO:0008171">
    <property type="term" value="F:O-methyltransferase activity"/>
    <property type="evidence" value="ECO:0007669"/>
    <property type="project" value="InterPro"/>
</dbReference>
<dbReference type="eggNOG" id="KOG3178">
    <property type="taxonomic scope" value="Eukaryota"/>
</dbReference>
<keyword evidence="1 6" id="KW-0489">Methyltransferase</keyword>
<dbReference type="Proteomes" id="UP000054988">
    <property type="component" value="Unassembled WGS sequence"/>
</dbReference>
<comment type="caution">
    <text evidence="6">The sequence shown here is derived from an EMBL/GenBank/DDBJ whole genome shotgun (WGS) entry which is preliminary data.</text>
</comment>
<reference evidence="6 7" key="1">
    <citation type="submission" date="2015-12" db="EMBL/GenBank/DDBJ databases">
        <title>Draft genome sequence of Moniliophthora roreri, the causal agent of frosty pod rot of cacao.</title>
        <authorList>
            <person name="Aime M.C."/>
            <person name="Diaz-Valderrama J.R."/>
            <person name="Kijpornyongpan T."/>
            <person name="Phillips-Mora W."/>
        </authorList>
    </citation>
    <scope>NUCLEOTIDE SEQUENCE [LARGE SCALE GENOMIC DNA]</scope>
    <source>
        <strain evidence="6 7">MCA 2952</strain>
    </source>
</reference>
<dbReference type="InterPro" id="IPR012967">
    <property type="entry name" value="COMT_dimerisation"/>
</dbReference>
<dbReference type="SUPFAM" id="SSF53335">
    <property type="entry name" value="S-adenosyl-L-methionine-dependent methyltransferases"/>
    <property type="match status" value="1"/>
</dbReference>
<dbReference type="Pfam" id="PF08100">
    <property type="entry name" value="Dimerisation"/>
    <property type="match status" value="1"/>
</dbReference>
<organism evidence="6 7">
    <name type="scientific">Moniliophthora roreri</name>
    <name type="common">Frosty pod rot fungus</name>
    <name type="synonym">Monilia roreri</name>
    <dbReference type="NCBI Taxonomy" id="221103"/>
    <lineage>
        <taxon>Eukaryota</taxon>
        <taxon>Fungi</taxon>
        <taxon>Dikarya</taxon>
        <taxon>Basidiomycota</taxon>
        <taxon>Agaricomycotina</taxon>
        <taxon>Agaricomycetes</taxon>
        <taxon>Agaricomycetidae</taxon>
        <taxon>Agaricales</taxon>
        <taxon>Marasmiineae</taxon>
        <taxon>Marasmiaceae</taxon>
        <taxon>Moniliophthora</taxon>
    </lineage>
</organism>
<dbReference type="InterPro" id="IPR036390">
    <property type="entry name" value="WH_DNA-bd_sf"/>
</dbReference>
<sequence length="469" mass="51067">METLRALSDIISNNVDTIEKTCKDLQLHFPSPDEPFTPSSRHLPHLNPQIIQAASAIISAAAQITAVVRPAPVSVFTASLQFGVPAALRTAIETDTVEILREAGPQGLHVKDIAARNGTHPGKLGRILRLLATEHIFKEVSPDVFANNRISSVVDTYKSVAEIQANPKDKHVGTSGMAAIATHFTDEAFKASAFMAEGVTRPGYALSDDPTKTAFNIAFQTDMSVFPWYELPENQDRLRTFGLAMEGGKNMFNPQAILEGFDWSTISGGTVVDVGGGIGSQSLIVAKAFPSIKFVVQDRPAVIKDAEKFWADAMPEALQSGRVVLSDHDFFQDQPVRGADVYYLRMILHDWADSYCLQILKKLKAAAGSTSKLLIVDSIMSYACEDMTVAKEIPGGIGIVPPKPLLPNWGHASAFNYMADTQMMSIMNGTERTLAKLDDLLHRAGWKVDRVYRGPELASAHQQVLAVPL</sequence>
<evidence type="ECO:0000256" key="2">
    <source>
        <dbReference type="ARBA" id="ARBA00022679"/>
    </source>
</evidence>